<organism evidence="2 3">
    <name type="scientific">Streptomyces sanyensis</name>
    <dbReference type="NCBI Taxonomy" id="568869"/>
    <lineage>
        <taxon>Bacteria</taxon>
        <taxon>Bacillati</taxon>
        <taxon>Actinomycetota</taxon>
        <taxon>Actinomycetes</taxon>
        <taxon>Kitasatosporales</taxon>
        <taxon>Streptomycetaceae</taxon>
        <taxon>Streptomyces</taxon>
    </lineage>
</organism>
<accession>A0ABP9A0V9</accession>
<sequence length="321" mass="32784">MPSEPPTAPAEPPTAPAASGAAPSGAGRGGRRRIGLRALGEGGWVPAPAPPWSRAAVPALCSHGGRLYAAVADPADGTLLWSTLGAPGTAWGAPVRLRPRGGPPSGGLRPALVPVGAVLWCLYAEAGGGAVHACPLAAGRPGAAVRLPHQHARADLDALAADGRRRVRTAVRRGPGDAVLAEWRLPYRAARPWSHRDQGWLTDGDCPGGLSLARLGGTTWAAHRRDDGTLSALAWSPERFGPVWDLSGPLTGHAPALTAHGGGLWLAHREQGTGLLLACSSPDGHRWSPLSPVLPDPVAPAAPVLASHAGRLYAAYAVGGR</sequence>
<keyword evidence="3" id="KW-1185">Reference proteome</keyword>
<evidence type="ECO:0000313" key="3">
    <source>
        <dbReference type="Proteomes" id="UP001501147"/>
    </source>
</evidence>
<feature type="compositionally biased region" description="Pro residues" evidence="1">
    <location>
        <begin position="1"/>
        <end position="15"/>
    </location>
</feature>
<evidence type="ECO:0000256" key="1">
    <source>
        <dbReference type="SAM" id="MobiDB-lite"/>
    </source>
</evidence>
<feature type="compositionally biased region" description="Low complexity" evidence="1">
    <location>
        <begin position="16"/>
        <end position="25"/>
    </location>
</feature>
<dbReference type="Proteomes" id="UP001501147">
    <property type="component" value="Unassembled WGS sequence"/>
</dbReference>
<dbReference type="RefSeq" id="WP_345611861.1">
    <property type="nucleotide sequence ID" value="NZ_BAABJV010000003.1"/>
</dbReference>
<reference evidence="3" key="1">
    <citation type="journal article" date="2019" name="Int. J. Syst. Evol. Microbiol.">
        <title>The Global Catalogue of Microorganisms (GCM) 10K type strain sequencing project: providing services to taxonomists for standard genome sequencing and annotation.</title>
        <authorList>
            <consortium name="The Broad Institute Genomics Platform"/>
            <consortium name="The Broad Institute Genome Sequencing Center for Infectious Disease"/>
            <person name="Wu L."/>
            <person name="Ma J."/>
        </authorList>
    </citation>
    <scope>NUCLEOTIDE SEQUENCE [LARGE SCALE GENOMIC DNA]</scope>
    <source>
        <strain evidence="3">JCM 18324</strain>
    </source>
</reference>
<comment type="caution">
    <text evidence="2">The sequence shown here is derived from an EMBL/GenBank/DDBJ whole genome shotgun (WGS) entry which is preliminary data.</text>
</comment>
<feature type="region of interest" description="Disordered" evidence="1">
    <location>
        <begin position="1"/>
        <end position="32"/>
    </location>
</feature>
<evidence type="ECO:0000313" key="2">
    <source>
        <dbReference type="EMBL" id="GAA4771348.1"/>
    </source>
</evidence>
<proteinExistence type="predicted"/>
<dbReference type="SUPFAM" id="SSF89372">
    <property type="entry name" value="Fucose-specific lectin"/>
    <property type="match status" value="1"/>
</dbReference>
<gene>
    <name evidence="2" type="ORF">GCM10023329_18280</name>
</gene>
<name>A0ABP9A0V9_9ACTN</name>
<protein>
    <submittedName>
        <fullName evidence="2">Uncharacterized protein</fullName>
    </submittedName>
</protein>
<dbReference type="EMBL" id="BAABJV010000003">
    <property type="protein sequence ID" value="GAA4771348.1"/>
    <property type="molecule type" value="Genomic_DNA"/>
</dbReference>